<evidence type="ECO:0000313" key="2">
    <source>
        <dbReference type="EMBL" id="MBO3274743.1"/>
    </source>
</evidence>
<evidence type="ECO:0000313" key="3">
    <source>
        <dbReference type="Proteomes" id="UP000669060"/>
    </source>
</evidence>
<dbReference type="SUPFAM" id="SSF100950">
    <property type="entry name" value="NagB/RpiA/CoA transferase-like"/>
    <property type="match status" value="2"/>
</dbReference>
<dbReference type="Proteomes" id="UP000669060">
    <property type="component" value="Unassembled WGS sequence"/>
</dbReference>
<dbReference type="Gene3D" id="3.40.1080.10">
    <property type="entry name" value="Glutaconate Coenzyme A-transferase"/>
    <property type="match status" value="1"/>
</dbReference>
<sequence>MPVVLDPDDFDLSRWIRSGDTVIWGQANAEPLPLTQALMAQRARIGRFRVFLGIANHPTCTPEHADHVDFIAYIGTGANRELDKAGLLEVLPCHYSHLPQLIRSGRLRIDVVLLQVAPANAEGRYSLSMACEYLLPALDSARVVIAEVNRQAPWTYGERTLGVESFDAILETDRPPLESPASQLRPLDRQIGAHIAGLVEDGSTVQIGVGAIPDAALAALGSHRDLGVHSGVISDGVMELMRSGVVNNSRKGIDRGLSVGGVLIGSRALNDFVHQNPAILMRSSEYTHAGDVLAGIERFVSINSAIEVDLTGQVNSEVVGGTYVGAVGGALDFTKGAQRSHGGVPIIALPSTAGSNSRIVTRMSGPVTIPRSEAGIIVTEFGAADLRGLTLRERARKMLEIAHPNHRARLEAEFFARV</sequence>
<dbReference type="Gene3D" id="3.30.750.70">
    <property type="entry name" value="4-hydroxybutyrate coenzyme like domains"/>
    <property type="match status" value="1"/>
</dbReference>
<dbReference type="InterPro" id="IPR038460">
    <property type="entry name" value="AcetylCoA_hyd_C_sf"/>
</dbReference>
<dbReference type="PANTHER" id="PTHR21432:SF20">
    <property type="entry name" value="ACETYL-COA HYDROLASE"/>
    <property type="match status" value="1"/>
</dbReference>
<organism evidence="2 3">
    <name type="scientific">Pseudomonas schmalbachii</name>
    <dbReference type="NCBI Taxonomy" id="2816993"/>
    <lineage>
        <taxon>Bacteria</taxon>
        <taxon>Pseudomonadati</taxon>
        <taxon>Pseudomonadota</taxon>
        <taxon>Gammaproteobacteria</taxon>
        <taxon>Pseudomonadales</taxon>
        <taxon>Pseudomonadaceae</taxon>
        <taxon>Pseudomonas</taxon>
    </lineage>
</organism>
<keyword evidence="2" id="KW-0378">Hydrolase</keyword>
<dbReference type="RefSeq" id="WP_208312598.1">
    <property type="nucleotide sequence ID" value="NZ_JAELYA010000002.1"/>
</dbReference>
<dbReference type="GO" id="GO:0016787">
    <property type="term" value="F:hydrolase activity"/>
    <property type="evidence" value="ECO:0007669"/>
    <property type="project" value="UniProtKB-KW"/>
</dbReference>
<dbReference type="InterPro" id="IPR037171">
    <property type="entry name" value="NagB/RpiA_transferase-like"/>
</dbReference>
<feature type="domain" description="Acetyl-CoA hydrolase/transferase C-terminal" evidence="1">
    <location>
        <begin position="265"/>
        <end position="413"/>
    </location>
</feature>
<dbReference type="EMBL" id="JAELYA010000002">
    <property type="protein sequence ID" value="MBO3274743.1"/>
    <property type="molecule type" value="Genomic_DNA"/>
</dbReference>
<comment type="caution">
    <text evidence="2">The sequence shown here is derived from an EMBL/GenBank/DDBJ whole genome shotgun (WGS) entry which is preliminary data.</text>
</comment>
<dbReference type="InterPro" id="IPR026888">
    <property type="entry name" value="AcetylCoA_hyd_C"/>
</dbReference>
<dbReference type="InterPro" id="IPR046433">
    <property type="entry name" value="ActCoA_hydro"/>
</dbReference>
<dbReference type="Pfam" id="PF13336">
    <property type="entry name" value="AcetylCoA_hyd_C"/>
    <property type="match status" value="1"/>
</dbReference>
<proteinExistence type="predicted"/>
<name>A0ABS3TM69_9PSED</name>
<dbReference type="PANTHER" id="PTHR21432">
    <property type="entry name" value="ACETYL-COA HYDROLASE-RELATED"/>
    <property type="match status" value="1"/>
</dbReference>
<reference evidence="2 3" key="1">
    <citation type="submission" date="2020-12" db="EMBL/GenBank/DDBJ databases">
        <title>Pseudomonas schmalbachii sp. nov. isolated from millipede gut.</title>
        <authorList>
            <person name="Shelomi M."/>
        </authorList>
    </citation>
    <scope>NUCLEOTIDE SEQUENCE [LARGE SCALE GENOMIC DNA]</scope>
    <source>
        <strain evidence="2 3">Milli4</strain>
    </source>
</reference>
<dbReference type="Gene3D" id="3.40.1080.20">
    <property type="entry name" value="Acetyl-CoA hydrolase/transferase C-terminal domain"/>
    <property type="match status" value="1"/>
</dbReference>
<accession>A0ABS3TM69</accession>
<keyword evidence="3" id="KW-1185">Reference proteome</keyword>
<gene>
    <name evidence="2" type="ORF">JFY56_05875</name>
</gene>
<evidence type="ECO:0000259" key="1">
    <source>
        <dbReference type="Pfam" id="PF13336"/>
    </source>
</evidence>
<protein>
    <submittedName>
        <fullName evidence="2">Acetyl-CoA hydrolase/transferase family protein</fullName>
    </submittedName>
</protein>